<keyword evidence="9" id="KW-0418">Kinase</keyword>
<dbReference type="InterPro" id="IPR003594">
    <property type="entry name" value="HATPase_dom"/>
</dbReference>
<dbReference type="SUPFAM" id="SSF47384">
    <property type="entry name" value="Homodimeric domain of signal transducing histidine kinase"/>
    <property type="match status" value="1"/>
</dbReference>
<dbReference type="PROSITE" id="PS50109">
    <property type="entry name" value="HIS_KIN"/>
    <property type="match status" value="1"/>
</dbReference>
<evidence type="ECO:0000256" key="4">
    <source>
        <dbReference type="ARBA" id="ARBA00022475"/>
    </source>
</evidence>
<feature type="domain" description="HAMP" evidence="16">
    <location>
        <begin position="22"/>
        <end position="75"/>
    </location>
</feature>
<dbReference type="SMART" id="SM00388">
    <property type="entry name" value="HisKA"/>
    <property type="match status" value="1"/>
</dbReference>
<keyword evidence="18" id="KW-1185">Reference proteome</keyword>
<dbReference type="PRINTS" id="PR01780">
    <property type="entry name" value="LANTIREGPROT"/>
</dbReference>
<dbReference type="GO" id="GO:0005524">
    <property type="term" value="F:ATP binding"/>
    <property type="evidence" value="ECO:0007669"/>
    <property type="project" value="UniProtKB-KW"/>
</dbReference>
<evidence type="ECO:0000256" key="12">
    <source>
        <dbReference type="ARBA" id="ARBA00023012"/>
    </source>
</evidence>
<keyword evidence="11" id="KW-1133">Transmembrane helix</keyword>
<dbReference type="InterPro" id="IPR036890">
    <property type="entry name" value="HATPase_C_sf"/>
</dbReference>
<dbReference type="Gene3D" id="3.30.565.10">
    <property type="entry name" value="Histidine kinase-like ATPase, C-terminal domain"/>
    <property type="match status" value="1"/>
</dbReference>
<dbReference type="GO" id="GO:0005886">
    <property type="term" value="C:plasma membrane"/>
    <property type="evidence" value="ECO:0007669"/>
    <property type="project" value="UniProtKB-SubCell"/>
</dbReference>
<comment type="subcellular location">
    <subcellularLocation>
        <location evidence="2">Cell membrane</location>
        <topology evidence="2">Multi-pass membrane protein</topology>
    </subcellularLocation>
</comment>
<dbReference type="EC" id="2.7.13.3" evidence="3"/>
<dbReference type="InterPro" id="IPR008358">
    <property type="entry name" value="Sig_transdc_His_kin/Pase_MprB"/>
</dbReference>
<name>U2PND5_9ACTN</name>
<dbReference type="GeneID" id="95359766"/>
<evidence type="ECO:0000256" key="5">
    <source>
        <dbReference type="ARBA" id="ARBA00022553"/>
    </source>
</evidence>
<evidence type="ECO:0000259" key="15">
    <source>
        <dbReference type="PROSITE" id="PS50109"/>
    </source>
</evidence>
<protein>
    <recommendedName>
        <fullName evidence="3">histidine kinase</fullName>
        <ecNumber evidence="3">2.7.13.3</ecNumber>
    </recommendedName>
</protein>
<dbReference type="PROSITE" id="PS50885">
    <property type="entry name" value="HAMP"/>
    <property type="match status" value="1"/>
</dbReference>
<dbReference type="RefSeq" id="WP_021798413.1">
    <property type="nucleotide sequence ID" value="NZ_ACVN02000265.1"/>
</dbReference>
<evidence type="ECO:0000256" key="13">
    <source>
        <dbReference type="ARBA" id="ARBA00023136"/>
    </source>
</evidence>
<dbReference type="CDD" id="cd00075">
    <property type="entry name" value="HATPase"/>
    <property type="match status" value="1"/>
</dbReference>
<keyword evidence="13" id="KW-0472">Membrane</keyword>
<dbReference type="PANTHER" id="PTHR45528:SF1">
    <property type="entry name" value="SENSOR HISTIDINE KINASE CPXA"/>
    <property type="match status" value="1"/>
</dbReference>
<comment type="catalytic activity">
    <reaction evidence="1">
        <text>ATP + protein L-histidine = ADP + protein N-phospho-L-histidine.</text>
        <dbReference type="EC" id="2.7.13.3"/>
    </reaction>
</comment>
<evidence type="ECO:0000256" key="14">
    <source>
        <dbReference type="SAM" id="Coils"/>
    </source>
</evidence>
<dbReference type="InterPro" id="IPR003660">
    <property type="entry name" value="HAMP_dom"/>
</dbReference>
<keyword evidence="7" id="KW-0812">Transmembrane</keyword>
<evidence type="ECO:0000313" key="18">
    <source>
        <dbReference type="Proteomes" id="UP000017052"/>
    </source>
</evidence>
<sequence length="308" mass="33562">MLGWTVTAALAAVTVVLGWRLRRQRARIRRLGDQVEARRESDSREPLVVDASGDALEALAAQIDLTRQAQQSALADARRREQRLRQEMANISHDLRTPMIAVKGYLQLLERDGPQASPERMNTVLARVDDLSRLVDEFFELSVLDSDDHELTIERVDATALVSQTLLGHRAHLSVRGVAPRVSLPPRSVMVMADRTALTRVVTNLVSNGLVHGDGGLRVELSADRGLAVLVVANRAPEVHARELARLFERSYRTDPARRGPHAGLGLSIVAELVARMDGTVEASLEDDELVLAVALPLAGGGDQSIGS</sequence>
<dbReference type="PANTHER" id="PTHR45528">
    <property type="entry name" value="SENSOR HISTIDINE KINASE CPXA"/>
    <property type="match status" value="1"/>
</dbReference>
<dbReference type="Pfam" id="PF02518">
    <property type="entry name" value="HATPase_c"/>
    <property type="match status" value="1"/>
</dbReference>
<evidence type="ECO:0000313" key="17">
    <source>
        <dbReference type="EMBL" id="ERK52030.1"/>
    </source>
</evidence>
<keyword evidence="4" id="KW-1003">Cell membrane</keyword>
<dbReference type="InterPro" id="IPR050398">
    <property type="entry name" value="HssS/ArlS-like"/>
</dbReference>
<evidence type="ECO:0000256" key="8">
    <source>
        <dbReference type="ARBA" id="ARBA00022741"/>
    </source>
</evidence>
<feature type="domain" description="Histidine kinase" evidence="15">
    <location>
        <begin position="90"/>
        <end position="300"/>
    </location>
</feature>
<feature type="coiled-coil region" evidence="14">
    <location>
        <begin position="67"/>
        <end position="94"/>
    </location>
</feature>
<keyword evidence="5" id="KW-0597">Phosphoprotein</keyword>
<evidence type="ECO:0000256" key="3">
    <source>
        <dbReference type="ARBA" id="ARBA00012438"/>
    </source>
</evidence>
<dbReference type="InterPro" id="IPR005467">
    <property type="entry name" value="His_kinase_dom"/>
</dbReference>
<reference evidence="17" key="1">
    <citation type="submission" date="2013-08" db="EMBL/GenBank/DDBJ databases">
        <authorList>
            <person name="Durkin A.S."/>
            <person name="Haft D.R."/>
            <person name="McCorrison J."/>
            <person name="Torralba M."/>
            <person name="Gillis M."/>
            <person name="Haft D.H."/>
            <person name="Methe B."/>
            <person name="Sutton G."/>
            <person name="Nelson K.E."/>
        </authorList>
    </citation>
    <scope>NUCLEOTIDE SEQUENCE [LARGE SCALE GENOMIC DNA]</scope>
    <source>
        <strain evidence="17">F0233</strain>
    </source>
</reference>
<evidence type="ECO:0000256" key="10">
    <source>
        <dbReference type="ARBA" id="ARBA00022840"/>
    </source>
</evidence>
<evidence type="ECO:0000256" key="1">
    <source>
        <dbReference type="ARBA" id="ARBA00000085"/>
    </source>
</evidence>
<organism evidence="17 18">
    <name type="scientific">Propionibacterium acidifaciens F0233</name>
    <dbReference type="NCBI Taxonomy" id="553198"/>
    <lineage>
        <taxon>Bacteria</taxon>
        <taxon>Bacillati</taxon>
        <taxon>Actinomycetota</taxon>
        <taxon>Actinomycetes</taxon>
        <taxon>Propionibacteriales</taxon>
        <taxon>Propionibacteriaceae</taxon>
        <taxon>Propionibacterium</taxon>
    </lineage>
</organism>
<dbReference type="GO" id="GO:0000155">
    <property type="term" value="F:phosphorelay sensor kinase activity"/>
    <property type="evidence" value="ECO:0007669"/>
    <property type="project" value="InterPro"/>
</dbReference>
<dbReference type="OrthoDB" id="9806130at2"/>
<evidence type="ECO:0000259" key="16">
    <source>
        <dbReference type="PROSITE" id="PS50885"/>
    </source>
</evidence>
<keyword evidence="12" id="KW-0902">Two-component regulatory system</keyword>
<evidence type="ECO:0000256" key="6">
    <source>
        <dbReference type="ARBA" id="ARBA00022679"/>
    </source>
</evidence>
<evidence type="ECO:0000256" key="2">
    <source>
        <dbReference type="ARBA" id="ARBA00004651"/>
    </source>
</evidence>
<gene>
    <name evidence="17" type="ORF">HMPREF0682_0857</name>
</gene>
<dbReference type="Pfam" id="PF00512">
    <property type="entry name" value="HisKA"/>
    <property type="match status" value="1"/>
</dbReference>
<dbReference type="SUPFAM" id="SSF55874">
    <property type="entry name" value="ATPase domain of HSP90 chaperone/DNA topoisomerase II/histidine kinase"/>
    <property type="match status" value="1"/>
</dbReference>
<keyword evidence="6" id="KW-0808">Transferase</keyword>
<comment type="caution">
    <text evidence="17">The sequence shown here is derived from an EMBL/GenBank/DDBJ whole genome shotgun (WGS) entry which is preliminary data.</text>
</comment>
<dbReference type="AlphaFoldDB" id="U2PND5"/>
<proteinExistence type="predicted"/>
<dbReference type="Gene3D" id="1.10.287.130">
    <property type="match status" value="1"/>
</dbReference>
<evidence type="ECO:0000256" key="11">
    <source>
        <dbReference type="ARBA" id="ARBA00022989"/>
    </source>
</evidence>
<dbReference type="Proteomes" id="UP000017052">
    <property type="component" value="Unassembled WGS sequence"/>
</dbReference>
<evidence type="ECO:0000256" key="9">
    <source>
        <dbReference type="ARBA" id="ARBA00022777"/>
    </source>
</evidence>
<keyword evidence="10" id="KW-0067">ATP-binding</keyword>
<dbReference type="SMART" id="SM00387">
    <property type="entry name" value="HATPase_c"/>
    <property type="match status" value="1"/>
</dbReference>
<dbReference type="EMBL" id="ACVN02000265">
    <property type="protein sequence ID" value="ERK52030.1"/>
    <property type="molecule type" value="Genomic_DNA"/>
</dbReference>
<dbReference type="CDD" id="cd00082">
    <property type="entry name" value="HisKA"/>
    <property type="match status" value="1"/>
</dbReference>
<evidence type="ECO:0000256" key="7">
    <source>
        <dbReference type="ARBA" id="ARBA00022692"/>
    </source>
</evidence>
<keyword evidence="14" id="KW-0175">Coiled coil</keyword>
<dbReference type="InterPro" id="IPR036097">
    <property type="entry name" value="HisK_dim/P_sf"/>
</dbReference>
<accession>U2PND5</accession>
<keyword evidence="8" id="KW-0547">Nucleotide-binding</keyword>
<dbReference type="InterPro" id="IPR003661">
    <property type="entry name" value="HisK_dim/P_dom"/>
</dbReference>